<dbReference type="Proteomes" id="UP000249260">
    <property type="component" value="Unassembled WGS sequence"/>
</dbReference>
<dbReference type="CDD" id="cd21809">
    <property type="entry name" value="ABC-2_lan_permease-like"/>
    <property type="match status" value="1"/>
</dbReference>
<evidence type="ECO:0000256" key="1">
    <source>
        <dbReference type="SAM" id="Phobius"/>
    </source>
</evidence>
<keyword evidence="1" id="KW-0472">Membrane</keyword>
<sequence>MLNLIVCEWLKWRRSRMLWLISLGALLPTALAFLIQMNSSEPFDWKGLFMNNLFIMTMLMCPSLYALLTGYLFAREFQERTVNNMLTGPYSRNKVLTAKFLIAIPVLLSVLLLAFLLTFAIGFFFTSKLPTSDALLEVMGKYGLLFILEYALIPLAAAVALLWRSYIPAMGLGVFAVVSEITIMQSKYIMYYPWSAPLNMVMNMAPDLNSTAIGSTSIGLAFLLPLIFIAIYFRRTDVHSG</sequence>
<name>A0A328U276_9BACL</name>
<feature type="transmembrane region" description="Helical" evidence="1">
    <location>
        <begin position="144"/>
        <end position="163"/>
    </location>
</feature>
<evidence type="ECO:0000313" key="2">
    <source>
        <dbReference type="EMBL" id="RAP74995.1"/>
    </source>
</evidence>
<feature type="transmembrane region" description="Helical" evidence="1">
    <location>
        <begin position="212"/>
        <end position="233"/>
    </location>
</feature>
<protein>
    <recommendedName>
        <fullName evidence="4">ABC transporter permease</fullName>
    </recommendedName>
</protein>
<accession>A0A328U276</accession>
<comment type="caution">
    <text evidence="2">The sequence shown here is derived from an EMBL/GenBank/DDBJ whole genome shotgun (WGS) entry which is preliminary data.</text>
</comment>
<dbReference type="OrthoDB" id="4336274at2"/>
<keyword evidence="1" id="KW-1133">Transmembrane helix</keyword>
<dbReference type="PANTHER" id="PTHR37305">
    <property type="entry name" value="INTEGRAL MEMBRANE PROTEIN-RELATED"/>
    <property type="match status" value="1"/>
</dbReference>
<dbReference type="EMBL" id="QLUW01000003">
    <property type="protein sequence ID" value="RAP74995.1"/>
    <property type="molecule type" value="Genomic_DNA"/>
</dbReference>
<dbReference type="PANTHER" id="PTHR37305:SF1">
    <property type="entry name" value="MEMBRANE PROTEIN"/>
    <property type="match status" value="1"/>
</dbReference>
<feature type="transmembrane region" description="Helical" evidence="1">
    <location>
        <begin position="48"/>
        <end position="74"/>
    </location>
</feature>
<evidence type="ECO:0000313" key="3">
    <source>
        <dbReference type="Proteomes" id="UP000249260"/>
    </source>
</evidence>
<keyword evidence="3" id="KW-1185">Reference proteome</keyword>
<keyword evidence="1" id="KW-0812">Transmembrane</keyword>
<feature type="transmembrane region" description="Helical" evidence="1">
    <location>
        <begin position="95"/>
        <end position="124"/>
    </location>
</feature>
<proteinExistence type="predicted"/>
<dbReference type="RefSeq" id="WP_112883259.1">
    <property type="nucleotide sequence ID" value="NZ_QLUW01000003.1"/>
</dbReference>
<reference evidence="2 3" key="1">
    <citation type="submission" date="2018-06" db="EMBL/GenBank/DDBJ databases">
        <title>Paenibacillus montanisoli sp. nov., isolated from mountain area soil.</title>
        <authorList>
            <person name="Wu M."/>
        </authorList>
    </citation>
    <scope>NUCLEOTIDE SEQUENCE [LARGE SCALE GENOMIC DNA]</scope>
    <source>
        <strain evidence="2 3">RA17</strain>
    </source>
</reference>
<feature type="transmembrane region" description="Helical" evidence="1">
    <location>
        <begin position="170"/>
        <end position="192"/>
    </location>
</feature>
<evidence type="ECO:0008006" key="4">
    <source>
        <dbReference type="Google" id="ProtNLM"/>
    </source>
</evidence>
<dbReference type="AlphaFoldDB" id="A0A328U276"/>
<dbReference type="Pfam" id="PF12730">
    <property type="entry name" value="ABC2_membrane_4"/>
    <property type="match status" value="1"/>
</dbReference>
<gene>
    <name evidence="2" type="ORF">DL346_16495</name>
</gene>
<organism evidence="2 3">
    <name type="scientific">Paenibacillus montanisoli</name>
    <dbReference type="NCBI Taxonomy" id="2081970"/>
    <lineage>
        <taxon>Bacteria</taxon>
        <taxon>Bacillati</taxon>
        <taxon>Bacillota</taxon>
        <taxon>Bacilli</taxon>
        <taxon>Bacillales</taxon>
        <taxon>Paenibacillaceae</taxon>
        <taxon>Paenibacillus</taxon>
    </lineage>
</organism>